<feature type="region of interest" description="Disordered" evidence="1">
    <location>
        <begin position="65"/>
        <end position="107"/>
    </location>
</feature>
<organism evidence="2 3">
    <name type="scientific">Macrosiphum euphorbiae</name>
    <name type="common">potato aphid</name>
    <dbReference type="NCBI Taxonomy" id="13131"/>
    <lineage>
        <taxon>Eukaryota</taxon>
        <taxon>Metazoa</taxon>
        <taxon>Ecdysozoa</taxon>
        <taxon>Arthropoda</taxon>
        <taxon>Hexapoda</taxon>
        <taxon>Insecta</taxon>
        <taxon>Pterygota</taxon>
        <taxon>Neoptera</taxon>
        <taxon>Paraneoptera</taxon>
        <taxon>Hemiptera</taxon>
        <taxon>Sternorrhyncha</taxon>
        <taxon>Aphidomorpha</taxon>
        <taxon>Aphidoidea</taxon>
        <taxon>Aphididae</taxon>
        <taxon>Macrosiphini</taxon>
        <taxon>Macrosiphum</taxon>
    </lineage>
</organism>
<feature type="compositionally biased region" description="Basic and acidic residues" evidence="1">
    <location>
        <begin position="65"/>
        <end position="74"/>
    </location>
</feature>
<dbReference type="Proteomes" id="UP001160148">
    <property type="component" value="Unassembled WGS sequence"/>
</dbReference>
<evidence type="ECO:0000313" key="3">
    <source>
        <dbReference type="Proteomes" id="UP001160148"/>
    </source>
</evidence>
<gene>
    <name evidence="2" type="ORF">MEUPH1_LOCUS1741</name>
</gene>
<comment type="caution">
    <text evidence="2">The sequence shown here is derived from an EMBL/GenBank/DDBJ whole genome shotgun (WGS) entry which is preliminary data.</text>
</comment>
<protein>
    <submittedName>
        <fullName evidence="2">Uncharacterized protein</fullName>
    </submittedName>
</protein>
<reference evidence="2 3" key="1">
    <citation type="submission" date="2023-01" db="EMBL/GenBank/DDBJ databases">
        <authorList>
            <person name="Whitehead M."/>
        </authorList>
    </citation>
    <scope>NUCLEOTIDE SEQUENCE [LARGE SCALE GENOMIC DNA]</scope>
</reference>
<keyword evidence="3" id="KW-1185">Reference proteome</keyword>
<sequence>MRALPSSTRIAGTAAVWYVDRASGDPTRTARNRFSAAAAVRESGARAAIIAPRCAAAACTGRRAADAGRERRNNSESAGAHACGTVRARRATDEPTERLTWLSPART</sequence>
<name>A0AAV0VNY3_9HEMI</name>
<accession>A0AAV0VNY3</accession>
<proteinExistence type="predicted"/>
<dbReference type="AlphaFoldDB" id="A0AAV0VNY3"/>
<evidence type="ECO:0000256" key="1">
    <source>
        <dbReference type="SAM" id="MobiDB-lite"/>
    </source>
</evidence>
<dbReference type="EMBL" id="CARXXK010000001">
    <property type="protein sequence ID" value="CAI6344627.1"/>
    <property type="molecule type" value="Genomic_DNA"/>
</dbReference>
<evidence type="ECO:0000313" key="2">
    <source>
        <dbReference type="EMBL" id="CAI6344627.1"/>
    </source>
</evidence>